<dbReference type="InterPro" id="IPR027417">
    <property type="entry name" value="P-loop_NTPase"/>
</dbReference>
<keyword evidence="2" id="KW-0813">Transport</keyword>
<sequence length="578" mass="63941">MNQLIQAIKKIAGNRAKTLVPVIIMSCVDSILHMGMFGIMIGTMIELITGTFTLDHLMLYSIILIALFAARAILSAISYTQTQYKGAEITADLRLRLGNHIRKVNLGYFNQNSIGKLTSILTTDISDFEQVLTKSLSSFFKIIFFTGLAFVFAFFIDWRFAFIVAAVILISLPIIDRGGKVAKNKSDNYRKAVNGVISRIVEYISGMRTFRLYNMTGDKFERLDDSYIKLKKESIKMELAIMPFSTVFSLLTSLIIPIALVIGTVFWKGGMESVNIVALIMVAISIANMMITLGTLYPEMKFLNKSADNIISVMDEQPLPFQNENTALENYDIEFENVSFSYTGNTDVIKNISFLARQGTTTALIGPSGSGKTTIASLVSRFWDVTEGQIRIGGTDIRKISPDGLTEHMAVVFQDVYLLNDTIANNIRVGKPDATDEQVIEAAKAAQCHSFIMELPSGYQTMVGEGGSTLSGGEKQRISIARAFIKDASIVLLDETTSNLDADNEIAIGKALDRLMSGKTVIVIAHRLNTIMSADNILVLDKGRISEQGTHHELMANDGRYAYMVKEQRKANHWVVSK</sequence>
<evidence type="ECO:0000256" key="8">
    <source>
        <dbReference type="SAM" id="Phobius"/>
    </source>
</evidence>
<dbReference type="SUPFAM" id="SSF90123">
    <property type="entry name" value="ABC transporter transmembrane region"/>
    <property type="match status" value="1"/>
</dbReference>
<dbReference type="GO" id="GO:0016887">
    <property type="term" value="F:ATP hydrolysis activity"/>
    <property type="evidence" value="ECO:0007669"/>
    <property type="project" value="InterPro"/>
</dbReference>
<dbReference type="Proteomes" id="UP000034076">
    <property type="component" value="Unassembled WGS sequence"/>
</dbReference>
<dbReference type="CDD" id="cd07346">
    <property type="entry name" value="ABC_6TM_exporters"/>
    <property type="match status" value="1"/>
</dbReference>
<dbReference type="PANTHER" id="PTHR24221:SF397">
    <property type="entry name" value="ABC TRANSPORTER, ATP-BINDING TRANSMEMBRANE PROTEIN"/>
    <property type="match status" value="1"/>
</dbReference>
<dbReference type="PROSITE" id="PS50929">
    <property type="entry name" value="ABC_TM1F"/>
    <property type="match status" value="1"/>
</dbReference>
<name>A0A0M2NCZ0_9FIRM</name>
<dbReference type="GO" id="GO:0140359">
    <property type="term" value="F:ABC-type transporter activity"/>
    <property type="evidence" value="ECO:0007669"/>
    <property type="project" value="InterPro"/>
</dbReference>
<protein>
    <submittedName>
        <fullName evidence="11">Transporter</fullName>
    </submittedName>
</protein>
<evidence type="ECO:0000313" key="12">
    <source>
        <dbReference type="Proteomes" id="UP000034076"/>
    </source>
</evidence>
<evidence type="ECO:0000313" key="11">
    <source>
        <dbReference type="EMBL" id="KKI50374.1"/>
    </source>
</evidence>
<dbReference type="SUPFAM" id="SSF52540">
    <property type="entry name" value="P-loop containing nucleoside triphosphate hydrolases"/>
    <property type="match status" value="1"/>
</dbReference>
<evidence type="ECO:0000256" key="3">
    <source>
        <dbReference type="ARBA" id="ARBA00022692"/>
    </source>
</evidence>
<accession>A0A0M2NCZ0</accession>
<dbReference type="GO" id="GO:0005524">
    <property type="term" value="F:ATP binding"/>
    <property type="evidence" value="ECO:0007669"/>
    <property type="project" value="UniProtKB-KW"/>
</dbReference>
<keyword evidence="7 8" id="KW-0472">Membrane</keyword>
<dbReference type="GO" id="GO:0005886">
    <property type="term" value="C:plasma membrane"/>
    <property type="evidence" value="ECO:0007669"/>
    <property type="project" value="UniProtKB-SubCell"/>
</dbReference>
<dbReference type="STRING" id="270498.CHK_2437"/>
<reference evidence="11 12" key="1">
    <citation type="submission" date="2015-04" db="EMBL/GenBank/DDBJ databases">
        <title>Draft genome sequence of bacteremic isolate Catabacter hongkongensis type strain HKU16T.</title>
        <authorList>
            <person name="Lau S.K."/>
            <person name="Teng J.L."/>
            <person name="Huang Y."/>
            <person name="Curreem S.O."/>
            <person name="Tsui S.K."/>
            <person name="Woo P.C."/>
        </authorList>
    </citation>
    <scope>NUCLEOTIDE SEQUENCE [LARGE SCALE GENOMIC DNA]</scope>
    <source>
        <strain evidence="11 12">HKU16</strain>
    </source>
</reference>
<dbReference type="AlphaFoldDB" id="A0A0M2NCZ0"/>
<dbReference type="GO" id="GO:0034040">
    <property type="term" value="F:ATPase-coupled lipid transmembrane transporter activity"/>
    <property type="evidence" value="ECO:0007669"/>
    <property type="project" value="TreeGrafter"/>
</dbReference>
<dbReference type="InterPro" id="IPR003593">
    <property type="entry name" value="AAA+_ATPase"/>
</dbReference>
<dbReference type="PANTHER" id="PTHR24221">
    <property type="entry name" value="ATP-BINDING CASSETTE SUB-FAMILY B"/>
    <property type="match status" value="1"/>
</dbReference>
<dbReference type="Gene3D" id="1.20.1560.10">
    <property type="entry name" value="ABC transporter type 1, transmembrane domain"/>
    <property type="match status" value="1"/>
</dbReference>
<dbReference type="InterPro" id="IPR017871">
    <property type="entry name" value="ABC_transporter-like_CS"/>
</dbReference>
<feature type="domain" description="ABC transporter" evidence="9">
    <location>
        <begin position="333"/>
        <end position="567"/>
    </location>
</feature>
<evidence type="ECO:0000256" key="7">
    <source>
        <dbReference type="ARBA" id="ARBA00023136"/>
    </source>
</evidence>
<evidence type="ECO:0000256" key="1">
    <source>
        <dbReference type="ARBA" id="ARBA00004651"/>
    </source>
</evidence>
<keyword evidence="3 8" id="KW-0812">Transmembrane</keyword>
<dbReference type="InterPro" id="IPR036640">
    <property type="entry name" value="ABC1_TM_sf"/>
</dbReference>
<proteinExistence type="predicted"/>
<evidence type="ECO:0000256" key="2">
    <source>
        <dbReference type="ARBA" id="ARBA00022448"/>
    </source>
</evidence>
<feature type="transmembrane region" description="Helical" evidence="8">
    <location>
        <begin position="273"/>
        <end position="297"/>
    </location>
</feature>
<gene>
    <name evidence="11" type="ORF">CHK_2437</name>
</gene>
<dbReference type="InterPro" id="IPR011527">
    <property type="entry name" value="ABC1_TM_dom"/>
</dbReference>
<keyword evidence="12" id="KW-1185">Reference proteome</keyword>
<dbReference type="Gene3D" id="3.40.50.300">
    <property type="entry name" value="P-loop containing nucleotide triphosphate hydrolases"/>
    <property type="match status" value="1"/>
</dbReference>
<feature type="transmembrane region" description="Helical" evidence="8">
    <location>
        <begin position="20"/>
        <end position="45"/>
    </location>
</feature>
<keyword evidence="4" id="KW-0547">Nucleotide-binding</keyword>
<dbReference type="PATRIC" id="fig|270498.16.peg.2186"/>
<dbReference type="SMART" id="SM00382">
    <property type="entry name" value="AAA"/>
    <property type="match status" value="1"/>
</dbReference>
<dbReference type="InterPro" id="IPR003439">
    <property type="entry name" value="ABC_transporter-like_ATP-bd"/>
</dbReference>
<evidence type="ECO:0000256" key="4">
    <source>
        <dbReference type="ARBA" id="ARBA00022741"/>
    </source>
</evidence>
<evidence type="ECO:0000259" key="10">
    <source>
        <dbReference type="PROSITE" id="PS50929"/>
    </source>
</evidence>
<feature type="transmembrane region" description="Helical" evidence="8">
    <location>
        <begin position="162"/>
        <end position="179"/>
    </location>
</feature>
<feature type="transmembrane region" description="Helical" evidence="8">
    <location>
        <begin position="138"/>
        <end position="156"/>
    </location>
</feature>
<evidence type="ECO:0000259" key="9">
    <source>
        <dbReference type="PROSITE" id="PS50893"/>
    </source>
</evidence>
<dbReference type="PROSITE" id="PS50893">
    <property type="entry name" value="ABC_TRANSPORTER_2"/>
    <property type="match status" value="1"/>
</dbReference>
<dbReference type="PROSITE" id="PS00211">
    <property type="entry name" value="ABC_TRANSPORTER_1"/>
    <property type="match status" value="1"/>
</dbReference>
<dbReference type="InterPro" id="IPR039421">
    <property type="entry name" value="Type_1_exporter"/>
</dbReference>
<keyword evidence="6 8" id="KW-1133">Transmembrane helix</keyword>
<feature type="transmembrane region" description="Helical" evidence="8">
    <location>
        <begin position="239"/>
        <end position="267"/>
    </location>
</feature>
<dbReference type="FunFam" id="3.40.50.300:FF:000287">
    <property type="entry name" value="Multidrug ABC transporter ATP-binding protein"/>
    <property type="match status" value="1"/>
</dbReference>
<feature type="transmembrane region" description="Helical" evidence="8">
    <location>
        <begin position="57"/>
        <end position="77"/>
    </location>
</feature>
<dbReference type="EMBL" id="LAYJ01000112">
    <property type="protein sequence ID" value="KKI50374.1"/>
    <property type="molecule type" value="Genomic_DNA"/>
</dbReference>
<evidence type="ECO:0000256" key="5">
    <source>
        <dbReference type="ARBA" id="ARBA00022840"/>
    </source>
</evidence>
<dbReference type="OrthoDB" id="9762778at2"/>
<evidence type="ECO:0000256" key="6">
    <source>
        <dbReference type="ARBA" id="ARBA00022989"/>
    </source>
</evidence>
<comment type="caution">
    <text evidence="11">The sequence shown here is derived from an EMBL/GenBank/DDBJ whole genome shotgun (WGS) entry which is preliminary data.</text>
</comment>
<comment type="subcellular location">
    <subcellularLocation>
        <location evidence="1">Cell membrane</location>
        <topology evidence="1">Multi-pass membrane protein</topology>
    </subcellularLocation>
</comment>
<organism evidence="11 12">
    <name type="scientific">Christensenella hongkongensis</name>
    <dbReference type="NCBI Taxonomy" id="270498"/>
    <lineage>
        <taxon>Bacteria</taxon>
        <taxon>Bacillati</taxon>
        <taxon>Bacillota</taxon>
        <taxon>Clostridia</taxon>
        <taxon>Christensenellales</taxon>
        <taxon>Christensenellaceae</taxon>
        <taxon>Christensenella</taxon>
    </lineage>
</organism>
<dbReference type="Pfam" id="PF00005">
    <property type="entry name" value="ABC_tran"/>
    <property type="match status" value="1"/>
</dbReference>
<feature type="domain" description="ABC transmembrane type-1" evidence="10">
    <location>
        <begin position="22"/>
        <end position="300"/>
    </location>
</feature>
<dbReference type="Pfam" id="PF00664">
    <property type="entry name" value="ABC_membrane"/>
    <property type="match status" value="1"/>
</dbReference>
<keyword evidence="5" id="KW-0067">ATP-binding</keyword>